<evidence type="ECO:0000256" key="6">
    <source>
        <dbReference type="ARBA" id="ARBA00022898"/>
    </source>
</evidence>
<evidence type="ECO:0000313" key="8">
    <source>
        <dbReference type="EMBL" id="GMM52691.1"/>
    </source>
</evidence>
<name>A0AAV5RPU9_STABA</name>
<evidence type="ECO:0000256" key="1">
    <source>
        <dbReference type="ARBA" id="ARBA00001933"/>
    </source>
</evidence>
<dbReference type="PANTHER" id="PTHR45688:SF13">
    <property type="entry name" value="ALANINE--GLYOXYLATE AMINOTRANSFERASE 2-LIKE"/>
    <property type="match status" value="1"/>
</dbReference>
<dbReference type="EC" id="2.6.1.11" evidence="4"/>
<dbReference type="InterPro" id="IPR015422">
    <property type="entry name" value="PyrdxlP-dep_Trfase_small"/>
</dbReference>
<dbReference type="InterPro" id="IPR049704">
    <property type="entry name" value="Aminotrans_3_PPA_site"/>
</dbReference>
<evidence type="ECO:0000256" key="5">
    <source>
        <dbReference type="ARBA" id="ARBA00021753"/>
    </source>
</evidence>
<proteinExistence type="inferred from homology"/>
<keyword evidence="9" id="KW-1185">Reference proteome</keyword>
<dbReference type="Pfam" id="PF00202">
    <property type="entry name" value="Aminotran_3"/>
    <property type="match status" value="1"/>
</dbReference>
<dbReference type="PIRSF" id="PIRSF000521">
    <property type="entry name" value="Transaminase_4ab_Lys_Orn"/>
    <property type="match status" value="1"/>
</dbReference>
<dbReference type="Gene3D" id="3.90.1150.10">
    <property type="entry name" value="Aspartate Aminotransferase, domain 1"/>
    <property type="match status" value="1"/>
</dbReference>
<comment type="pathway">
    <text evidence="2">Amino-acid biosynthesis; L-arginine biosynthesis; N(2)-acetyl-L-ornithine from L-glutamate: step 4/4.</text>
</comment>
<comment type="caution">
    <text evidence="8">The sequence shown here is derived from an EMBL/GenBank/DDBJ whole genome shotgun (WGS) entry which is preliminary data.</text>
</comment>
<dbReference type="GO" id="GO:0003992">
    <property type="term" value="F:N2-acetyl-L-ornithine:2-oxoglutarate 5-aminotransferase activity"/>
    <property type="evidence" value="ECO:0007669"/>
    <property type="project" value="UniProtKB-EC"/>
</dbReference>
<dbReference type="InterPro" id="IPR005814">
    <property type="entry name" value="Aminotrans_3"/>
</dbReference>
<comment type="similarity">
    <text evidence="3 7">Belongs to the class-III pyridoxal-phosphate-dependent aminotransferase family.</text>
</comment>
<dbReference type="PANTHER" id="PTHR45688">
    <property type="match status" value="1"/>
</dbReference>
<dbReference type="PROSITE" id="PS00600">
    <property type="entry name" value="AA_TRANSFER_CLASS_3"/>
    <property type="match status" value="1"/>
</dbReference>
<evidence type="ECO:0000256" key="2">
    <source>
        <dbReference type="ARBA" id="ARBA00005024"/>
    </source>
</evidence>
<protein>
    <recommendedName>
        <fullName evidence="5">Acetylornithine aminotransferase, mitochondrial</fullName>
        <ecNumber evidence="4">2.6.1.11</ecNumber>
    </recommendedName>
</protein>
<gene>
    <name evidence="8" type="ORF">DASB73_036540</name>
</gene>
<evidence type="ECO:0000313" key="9">
    <source>
        <dbReference type="Proteomes" id="UP001362899"/>
    </source>
</evidence>
<dbReference type="FunFam" id="3.40.640.10:FF:000004">
    <property type="entry name" value="Acetylornithine aminotransferase"/>
    <property type="match status" value="1"/>
</dbReference>
<dbReference type="AlphaFoldDB" id="A0AAV5RPU9"/>
<organism evidence="8 9">
    <name type="scientific">Starmerella bacillaris</name>
    <name type="common">Yeast</name>
    <name type="synonym">Candida zemplinina</name>
    <dbReference type="NCBI Taxonomy" id="1247836"/>
    <lineage>
        <taxon>Eukaryota</taxon>
        <taxon>Fungi</taxon>
        <taxon>Dikarya</taxon>
        <taxon>Ascomycota</taxon>
        <taxon>Saccharomycotina</taxon>
        <taxon>Dipodascomycetes</taxon>
        <taxon>Dipodascales</taxon>
        <taxon>Trichomonascaceae</taxon>
        <taxon>Starmerella</taxon>
    </lineage>
</organism>
<dbReference type="InterPro" id="IPR015421">
    <property type="entry name" value="PyrdxlP-dep_Trfase_major"/>
</dbReference>
<evidence type="ECO:0000256" key="4">
    <source>
        <dbReference type="ARBA" id="ARBA00012919"/>
    </source>
</evidence>
<dbReference type="SUPFAM" id="SSF53383">
    <property type="entry name" value="PLP-dependent transferases"/>
    <property type="match status" value="1"/>
</dbReference>
<dbReference type="EMBL" id="BTGC01000008">
    <property type="protein sequence ID" value="GMM52691.1"/>
    <property type="molecule type" value="Genomic_DNA"/>
</dbReference>
<keyword evidence="6 7" id="KW-0663">Pyridoxal phosphate</keyword>
<accession>A0AAV5RPU9</accession>
<comment type="cofactor">
    <cofactor evidence="1">
        <name>pyridoxal 5'-phosphate</name>
        <dbReference type="ChEBI" id="CHEBI:597326"/>
    </cofactor>
</comment>
<evidence type="ECO:0000256" key="7">
    <source>
        <dbReference type="RuleBase" id="RU003560"/>
    </source>
</evidence>
<dbReference type="GO" id="GO:0030170">
    <property type="term" value="F:pyridoxal phosphate binding"/>
    <property type="evidence" value="ECO:0007669"/>
    <property type="project" value="InterPro"/>
</dbReference>
<dbReference type="Gene3D" id="3.40.640.10">
    <property type="entry name" value="Type I PLP-dependent aspartate aminotransferase-like (Major domain)"/>
    <property type="match status" value="1"/>
</dbReference>
<dbReference type="InterPro" id="IPR015424">
    <property type="entry name" value="PyrdxlP-dep_Trfase"/>
</dbReference>
<reference evidence="8 9" key="1">
    <citation type="journal article" date="2023" name="Elife">
        <title>Identification of key yeast species and microbe-microbe interactions impacting larval growth of Drosophila in the wild.</title>
        <authorList>
            <person name="Mure A."/>
            <person name="Sugiura Y."/>
            <person name="Maeda R."/>
            <person name="Honda K."/>
            <person name="Sakurai N."/>
            <person name="Takahashi Y."/>
            <person name="Watada M."/>
            <person name="Katoh T."/>
            <person name="Gotoh A."/>
            <person name="Gotoh Y."/>
            <person name="Taniguchi I."/>
            <person name="Nakamura K."/>
            <person name="Hayashi T."/>
            <person name="Katayama T."/>
            <person name="Uemura T."/>
            <person name="Hattori Y."/>
        </authorList>
    </citation>
    <scope>NUCLEOTIDE SEQUENCE [LARGE SCALE GENOMIC DNA]</scope>
    <source>
        <strain evidence="8 9">SB-73</strain>
    </source>
</reference>
<dbReference type="GO" id="GO:0005739">
    <property type="term" value="C:mitochondrion"/>
    <property type="evidence" value="ECO:0007669"/>
    <property type="project" value="TreeGrafter"/>
</dbReference>
<dbReference type="Proteomes" id="UP001362899">
    <property type="component" value="Unassembled WGS sequence"/>
</dbReference>
<dbReference type="CDD" id="cd00610">
    <property type="entry name" value="OAT_like"/>
    <property type="match status" value="1"/>
</dbReference>
<evidence type="ECO:0000256" key="3">
    <source>
        <dbReference type="ARBA" id="ARBA00008954"/>
    </source>
</evidence>
<sequence>MTTKFWEDANEYLMYTGVPPVKDIIVKTQGTRLYTENGSILDFTSGQMSALLGHCHPEVAECVSYYASNLDHLLSNMITEPVVSLAKNLAAVLPPSLSKSFFLNTGSESTEAALKMAKVATKKFEIVAFGNSYHGLTQGASGATYSVGRKNGVPTVPGMIVFPTPNKLTSPFKTASGDYDWQTEMDFAWSLVDAQSVGSLAAFILEPILSSGGMLVLPDGYLARLSAECKARDMLLILDEAQTGVGRTGNMFAFEKHGVIPDILCLSKTLGAGLPLASVTTTDAVAKQLTENKFIWLTTHMNDPLVAAVGNKVLEIVVRDNLAKNAAERGSELLRGLNSLKDEFDCVLDVRGEGLFCGLELTNEGDLGQLVSDAAMVNGLSCNIVRLPNMANVFRIAPPLTVTAEEIQEGIDILRKSISEVLKTKAN</sequence>